<protein>
    <recommendedName>
        <fullName evidence="1">Glycosyltransferase 2-like domain-containing protein</fullName>
    </recommendedName>
</protein>
<dbReference type="InterPro" id="IPR001173">
    <property type="entry name" value="Glyco_trans_2-like"/>
</dbReference>
<proteinExistence type="predicted"/>
<gene>
    <name evidence="2" type="ORF">S01H1_55130</name>
</gene>
<feature type="non-terminal residue" evidence="2">
    <location>
        <position position="136"/>
    </location>
</feature>
<dbReference type="AlphaFoldDB" id="X0VWY2"/>
<organism evidence="2">
    <name type="scientific">marine sediment metagenome</name>
    <dbReference type="NCBI Taxonomy" id="412755"/>
    <lineage>
        <taxon>unclassified sequences</taxon>
        <taxon>metagenomes</taxon>
        <taxon>ecological metagenomes</taxon>
    </lineage>
</organism>
<dbReference type="CDD" id="cd04179">
    <property type="entry name" value="DPM_DPG-synthase_like"/>
    <property type="match status" value="1"/>
</dbReference>
<accession>X0VWY2</accession>
<evidence type="ECO:0000313" key="2">
    <source>
        <dbReference type="EMBL" id="GAG22820.1"/>
    </source>
</evidence>
<dbReference type="InterPro" id="IPR029044">
    <property type="entry name" value="Nucleotide-diphossugar_trans"/>
</dbReference>
<dbReference type="SUPFAM" id="SSF53448">
    <property type="entry name" value="Nucleotide-diphospho-sugar transferases"/>
    <property type="match status" value="1"/>
</dbReference>
<comment type="caution">
    <text evidence="2">The sequence shown here is derived from an EMBL/GenBank/DDBJ whole genome shotgun (WGS) entry which is preliminary data.</text>
</comment>
<sequence>MPNHHASSPATDVRFLTALPVFNEEAHVNDVLDEVVKYSPHVLVVDDGSTDSTGERLAKRDDILLETHAENRGYGAALQTSFRYALEHGYDILVTIDCDGQHEPQRIPDFVAACSRDDVDLVSGSRYLEQFDGDTP</sequence>
<feature type="domain" description="Glycosyltransferase 2-like" evidence="1">
    <location>
        <begin position="19"/>
        <end position="130"/>
    </location>
</feature>
<evidence type="ECO:0000259" key="1">
    <source>
        <dbReference type="Pfam" id="PF00535"/>
    </source>
</evidence>
<dbReference type="PANTHER" id="PTHR48090:SF7">
    <property type="entry name" value="RFBJ PROTEIN"/>
    <property type="match status" value="1"/>
</dbReference>
<name>X0VWY2_9ZZZZ</name>
<dbReference type="InterPro" id="IPR050256">
    <property type="entry name" value="Glycosyltransferase_2"/>
</dbReference>
<dbReference type="Gene3D" id="3.90.550.10">
    <property type="entry name" value="Spore Coat Polysaccharide Biosynthesis Protein SpsA, Chain A"/>
    <property type="match status" value="1"/>
</dbReference>
<dbReference type="PANTHER" id="PTHR48090">
    <property type="entry name" value="UNDECAPRENYL-PHOSPHATE 4-DEOXY-4-FORMAMIDO-L-ARABINOSE TRANSFERASE-RELATED"/>
    <property type="match status" value="1"/>
</dbReference>
<dbReference type="Pfam" id="PF00535">
    <property type="entry name" value="Glycos_transf_2"/>
    <property type="match status" value="1"/>
</dbReference>
<dbReference type="EMBL" id="BARS01035818">
    <property type="protein sequence ID" value="GAG22820.1"/>
    <property type="molecule type" value="Genomic_DNA"/>
</dbReference>
<reference evidence="2" key="1">
    <citation type="journal article" date="2014" name="Front. Microbiol.">
        <title>High frequency of phylogenetically diverse reductive dehalogenase-homologous genes in deep subseafloor sedimentary metagenomes.</title>
        <authorList>
            <person name="Kawai M."/>
            <person name="Futagami T."/>
            <person name="Toyoda A."/>
            <person name="Takaki Y."/>
            <person name="Nishi S."/>
            <person name="Hori S."/>
            <person name="Arai W."/>
            <person name="Tsubouchi T."/>
            <person name="Morono Y."/>
            <person name="Uchiyama I."/>
            <person name="Ito T."/>
            <person name="Fujiyama A."/>
            <person name="Inagaki F."/>
            <person name="Takami H."/>
        </authorList>
    </citation>
    <scope>NUCLEOTIDE SEQUENCE</scope>
    <source>
        <strain evidence="2">Expedition CK06-06</strain>
    </source>
</reference>